<dbReference type="PANTHER" id="PTHR44757">
    <property type="entry name" value="DIGUANYLATE CYCLASE DGCP"/>
    <property type="match status" value="1"/>
</dbReference>
<dbReference type="PANTHER" id="PTHR44757:SF2">
    <property type="entry name" value="BIOFILM ARCHITECTURE MAINTENANCE PROTEIN MBAA"/>
    <property type="match status" value="1"/>
</dbReference>
<dbReference type="SUPFAM" id="SSF55073">
    <property type="entry name" value="Nucleotide cyclase"/>
    <property type="match status" value="1"/>
</dbReference>
<name>A0A256F961_9HYPH</name>
<dbReference type="Proteomes" id="UP000216345">
    <property type="component" value="Unassembled WGS sequence"/>
</dbReference>
<accession>A0A256F961</accession>
<gene>
    <name evidence="3" type="ORF">CEV32_1683</name>
</gene>
<dbReference type="PROSITE" id="PS50887">
    <property type="entry name" value="GGDEF"/>
    <property type="match status" value="1"/>
</dbReference>
<dbReference type="InterPro" id="IPR029787">
    <property type="entry name" value="Nucleotide_cyclase"/>
</dbReference>
<dbReference type="Pfam" id="PF00990">
    <property type="entry name" value="GGDEF"/>
    <property type="match status" value="1"/>
</dbReference>
<dbReference type="OrthoDB" id="9812260at2"/>
<evidence type="ECO:0000256" key="1">
    <source>
        <dbReference type="SAM" id="Coils"/>
    </source>
</evidence>
<feature type="coiled-coil region" evidence="1">
    <location>
        <begin position="9"/>
        <end position="36"/>
    </location>
</feature>
<evidence type="ECO:0000313" key="3">
    <source>
        <dbReference type="EMBL" id="OYR11384.1"/>
    </source>
</evidence>
<dbReference type="SMART" id="SM00267">
    <property type="entry name" value="GGDEF"/>
    <property type="match status" value="1"/>
</dbReference>
<dbReference type="InterPro" id="IPR043128">
    <property type="entry name" value="Rev_trsase/Diguanyl_cyclase"/>
</dbReference>
<dbReference type="InterPro" id="IPR052155">
    <property type="entry name" value="Biofilm_reg_signaling"/>
</dbReference>
<dbReference type="AlphaFoldDB" id="A0A256F961"/>
<evidence type="ECO:0000259" key="2">
    <source>
        <dbReference type="PROSITE" id="PS50887"/>
    </source>
</evidence>
<sequence>MSIKDDAVLSQLKEELERLRLELKDKEELISEQTQALSHVKKIYGQSSIVAQIGIWECTLPEEELTWSDYVYDIFELPRGASLNRADTLACYTESSRQELQKRRSGAIEGRSGFTLEAEITTFRGNKRWIRITASIECQDNIPVRIFGMKQDITDQKALFDRIMYLAEYDQMTGLANKSQFHLKLASAFERASIDSKSGFLLLIDLDGFKNINDEFGHLAGDNCIREIGDRLNKIKNTDNSIFRIGGDEFAVITSDFYNKGQAEKLAQIVIDRLCEPVPFDDGDLKLGASVGIAQISGDSASSVFINADAALYSAKAAGKTTFRFYQPRVEERQSLSEF</sequence>
<organism evidence="3 4">
    <name type="scientific">Brucella rhizosphaerae</name>
    <dbReference type="NCBI Taxonomy" id="571254"/>
    <lineage>
        <taxon>Bacteria</taxon>
        <taxon>Pseudomonadati</taxon>
        <taxon>Pseudomonadota</taxon>
        <taxon>Alphaproteobacteria</taxon>
        <taxon>Hyphomicrobiales</taxon>
        <taxon>Brucellaceae</taxon>
        <taxon>Brucella/Ochrobactrum group</taxon>
        <taxon>Brucella</taxon>
    </lineage>
</organism>
<dbReference type="CDD" id="cd01949">
    <property type="entry name" value="GGDEF"/>
    <property type="match status" value="1"/>
</dbReference>
<dbReference type="SUPFAM" id="SSF55785">
    <property type="entry name" value="PYP-like sensor domain (PAS domain)"/>
    <property type="match status" value="1"/>
</dbReference>
<protein>
    <submittedName>
        <fullName evidence="3">Diguanylate cyclase domain protein</fullName>
    </submittedName>
</protein>
<dbReference type="Gene3D" id="3.30.450.20">
    <property type="entry name" value="PAS domain"/>
    <property type="match status" value="1"/>
</dbReference>
<evidence type="ECO:0000313" key="4">
    <source>
        <dbReference type="Proteomes" id="UP000216345"/>
    </source>
</evidence>
<proteinExistence type="predicted"/>
<dbReference type="NCBIfam" id="TIGR00254">
    <property type="entry name" value="GGDEF"/>
    <property type="match status" value="1"/>
</dbReference>
<feature type="domain" description="GGDEF" evidence="2">
    <location>
        <begin position="197"/>
        <end position="328"/>
    </location>
</feature>
<reference evidence="3 4" key="1">
    <citation type="submission" date="2017-07" db="EMBL/GenBank/DDBJ databases">
        <title>Phylogenetic study on the rhizospheric bacterium Ochrobactrum sp. A44.</title>
        <authorList>
            <person name="Krzyzanowska D.M."/>
            <person name="Ossowicki A."/>
            <person name="Rajewska M."/>
            <person name="Maciag T."/>
            <person name="Kaczynski Z."/>
            <person name="Czerwicka M."/>
            <person name="Jafra S."/>
        </authorList>
    </citation>
    <scope>NUCLEOTIDE SEQUENCE [LARGE SCALE GENOMIC DNA]</scope>
    <source>
        <strain evidence="3 4">PR17</strain>
    </source>
</reference>
<dbReference type="InterPro" id="IPR035965">
    <property type="entry name" value="PAS-like_dom_sf"/>
</dbReference>
<keyword evidence="1" id="KW-0175">Coiled coil</keyword>
<dbReference type="InterPro" id="IPR000160">
    <property type="entry name" value="GGDEF_dom"/>
</dbReference>
<keyword evidence="4" id="KW-1185">Reference proteome</keyword>
<dbReference type="Gene3D" id="3.30.70.270">
    <property type="match status" value="1"/>
</dbReference>
<comment type="caution">
    <text evidence="3">The sequence shown here is derived from an EMBL/GenBank/DDBJ whole genome shotgun (WGS) entry which is preliminary data.</text>
</comment>
<dbReference type="EMBL" id="NNRK01000033">
    <property type="protein sequence ID" value="OYR11384.1"/>
    <property type="molecule type" value="Genomic_DNA"/>
</dbReference>
<dbReference type="RefSeq" id="WP_094578306.1">
    <property type="nucleotide sequence ID" value="NZ_JBHEEL010000007.1"/>
</dbReference>